<keyword evidence="6" id="KW-1185">Reference proteome</keyword>
<keyword evidence="2" id="KW-0238">DNA-binding</keyword>
<dbReference type="EMBL" id="LJCR01000244">
    <property type="protein sequence ID" value="KPV53499.1"/>
    <property type="molecule type" value="Genomic_DNA"/>
</dbReference>
<sequence length="111" mass="12547">IDGRERDFEAYRAGDARFHIGIARAAHSPRLLEAVTEVQAAMTEVLDAIIYHSVQVLGHSTDYHWRILDAIRLHDSEGARRSMLDHIMATENVIYGLVPEIIAKPSHHPQE</sequence>
<name>A0A0P9FA28_9CHLR</name>
<dbReference type="GO" id="GO:0003677">
    <property type="term" value="F:DNA binding"/>
    <property type="evidence" value="ECO:0007669"/>
    <property type="project" value="UniProtKB-KW"/>
</dbReference>
<dbReference type="SUPFAM" id="SSF48008">
    <property type="entry name" value="GntR ligand-binding domain-like"/>
    <property type="match status" value="1"/>
</dbReference>
<evidence type="ECO:0000256" key="2">
    <source>
        <dbReference type="ARBA" id="ARBA00023125"/>
    </source>
</evidence>
<proteinExistence type="predicted"/>
<comment type="caution">
    <text evidence="5">The sequence shown here is derived from an EMBL/GenBank/DDBJ whole genome shotgun (WGS) entry which is preliminary data.</text>
</comment>
<evidence type="ECO:0000256" key="3">
    <source>
        <dbReference type="ARBA" id="ARBA00023163"/>
    </source>
</evidence>
<dbReference type="InterPro" id="IPR011711">
    <property type="entry name" value="GntR_C"/>
</dbReference>
<feature type="non-terminal residue" evidence="5">
    <location>
        <position position="1"/>
    </location>
</feature>
<keyword evidence="1" id="KW-0805">Transcription regulation</keyword>
<protein>
    <recommendedName>
        <fullName evidence="4">GntR C-terminal domain-containing protein</fullName>
    </recommendedName>
</protein>
<feature type="domain" description="GntR C-terminal" evidence="4">
    <location>
        <begin position="5"/>
        <end position="87"/>
    </location>
</feature>
<dbReference type="Proteomes" id="UP000050509">
    <property type="component" value="Unassembled WGS sequence"/>
</dbReference>
<evidence type="ECO:0000313" key="5">
    <source>
        <dbReference type="EMBL" id="KPV53499.1"/>
    </source>
</evidence>
<organism evidence="5 6">
    <name type="scientific">Kouleothrix aurantiaca</name>
    <dbReference type="NCBI Taxonomy" id="186479"/>
    <lineage>
        <taxon>Bacteria</taxon>
        <taxon>Bacillati</taxon>
        <taxon>Chloroflexota</taxon>
        <taxon>Chloroflexia</taxon>
        <taxon>Chloroflexales</taxon>
        <taxon>Roseiflexineae</taxon>
        <taxon>Roseiflexaceae</taxon>
        <taxon>Kouleothrix</taxon>
    </lineage>
</organism>
<dbReference type="InterPro" id="IPR008920">
    <property type="entry name" value="TF_FadR/GntR_C"/>
</dbReference>
<dbReference type="AlphaFoldDB" id="A0A0P9FA28"/>
<gene>
    <name evidence="5" type="ORF">SE17_09325</name>
</gene>
<dbReference type="Pfam" id="PF07729">
    <property type="entry name" value="FCD"/>
    <property type="match status" value="1"/>
</dbReference>
<evidence type="ECO:0000313" key="6">
    <source>
        <dbReference type="Proteomes" id="UP000050509"/>
    </source>
</evidence>
<dbReference type="Gene3D" id="1.20.120.530">
    <property type="entry name" value="GntR ligand-binding domain-like"/>
    <property type="match status" value="1"/>
</dbReference>
<reference evidence="5 6" key="1">
    <citation type="submission" date="2015-09" db="EMBL/GenBank/DDBJ databases">
        <title>Draft genome sequence of Kouleothrix aurantiaca JCM 19913.</title>
        <authorList>
            <person name="Hemp J."/>
        </authorList>
    </citation>
    <scope>NUCLEOTIDE SEQUENCE [LARGE SCALE GENOMIC DNA]</scope>
    <source>
        <strain evidence="5 6">COM-B</strain>
    </source>
</reference>
<evidence type="ECO:0000256" key="1">
    <source>
        <dbReference type="ARBA" id="ARBA00023015"/>
    </source>
</evidence>
<accession>A0A0P9FA28</accession>
<evidence type="ECO:0000259" key="4">
    <source>
        <dbReference type="Pfam" id="PF07729"/>
    </source>
</evidence>
<keyword evidence="3" id="KW-0804">Transcription</keyword>